<dbReference type="PANTHER" id="PTHR43711">
    <property type="entry name" value="TWO-COMPONENT HISTIDINE KINASE"/>
    <property type="match status" value="1"/>
</dbReference>
<dbReference type="SUPFAM" id="SSF47384">
    <property type="entry name" value="Homodimeric domain of signal transducing histidine kinase"/>
    <property type="match status" value="1"/>
</dbReference>
<keyword evidence="5" id="KW-0418">Kinase</keyword>
<proteinExistence type="predicted"/>
<dbReference type="EMBL" id="PFAZ01000007">
    <property type="protein sequence ID" value="PIR89088.1"/>
    <property type="molecule type" value="Genomic_DNA"/>
</dbReference>
<feature type="transmembrane region" description="Helical" evidence="7">
    <location>
        <begin position="206"/>
        <end position="225"/>
    </location>
</feature>
<dbReference type="PROSITE" id="PS50109">
    <property type="entry name" value="HIS_KIN"/>
    <property type="match status" value="1"/>
</dbReference>
<feature type="transmembrane region" description="Helical" evidence="7">
    <location>
        <begin position="64"/>
        <end position="88"/>
    </location>
</feature>
<evidence type="ECO:0000259" key="8">
    <source>
        <dbReference type="PROSITE" id="PS50109"/>
    </source>
</evidence>
<evidence type="ECO:0000256" key="2">
    <source>
        <dbReference type="ARBA" id="ARBA00012438"/>
    </source>
</evidence>
<dbReference type="Proteomes" id="UP000231157">
    <property type="component" value="Unassembled WGS sequence"/>
</dbReference>
<feature type="transmembrane region" description="Helical" evidence="7">
    <location>
        <begin position="182"/>
        <end position="200"/>
    </location>
</feature>
<comment type="catalytic activity">
    <reaction evidence="1">
        <text>ATP + protein L-histidine = ADP + protein N-phospho-L-histidine.</text>
        <dbReference type="EC" id="2.7.13.3"/>
    </reaction>
</comment>
<dbReference type="InterPro" id="IPR050736">
    <property type="entry name" value="Sensor_HK_Regulatory"/>
</dbReference>
<evidence type="ECO:0000256" key="6">
    <source>
        <dbReference type="ARBA" id="ARBA00023012"/>
    </source>
</evidence>
<dbReference type="SMART" id="SM00388">
    <property type="entry name" value="HisKA"/>
    <property type="match status" value="1"/>
</dbReference>
<keyword evidence="7" id="KW-1133">Transmembrane helix</keyword>
<dbReference type="GO" id="GO:0000155">
    <property type="term" value="F:phosphorelay sensor kinase activity"/>
    <property type="evidence" value="ECO:0007669"/>
    <property type="project" value="InterPro"/>
</dbReference>
<dbReference type="SMART" id="SM00387">
    <property type="entry name" value="HATPase_c"/>
    <property type="match status" value="1"/>
</dbReference>
<dbReference type="PRINTS" id="PR00344">
    <property type="entry name" value="BCTRLSENSOR"/>
</dbReference>
<evidence type="ECO:0000256" key="5">
    <source>
        <dbReference type="ARBA" id="ARBA00022777"/>
    </source>
</evidence>
<dbReference type="Pfam" id="PF02518">
    <property type="entry name" value="HATPase_c"/>
    <property type="match status" value="1"/>
</dbReference>
<keyword evidence="7" id="KW-0812">Transmembrane</keyword>
<dbReference type="InterPro" id="IPR031621">
    <property type="entry name" value="HisKA_7TM"/>
</dbReference>
<evidence type="ECO:0000313" key="9">
    <source>
        <dbReference type="EMBL" id="PIR89088.1"/>
    </source>
</evidence>
<feature type="transmembrane region" description="Helical" evidence="7">
    <location>
        <begin position="142"/>
        <end position="161"/>
    </location>
</feature>
<dbReference type="InterPro" id="IPR004358">
    <property type="entry name" value="Sig_transdc_His_kin-like_C"/>
</dbReference>
<dbReference type="Gene3D" id="3.30.565.10">
    <property type="entry name" value="Histidine kinase-like ATPase, C-terminal domain"/>
    <property type="match status" value="1"/>
</dbReference>
<keyword evidence="3" id="KW-0597">Phosphoprotein</keyword>
<evidence type="ECO:0000256" key="1">
    <source>
        <dbReference type="ARBA" id="ARBA00000085"/>
    </source>
</evidence>
<name>A0A2H0URP7_9BACT</name>
<dbReference type="Pfam" id="PF16927">
    <property type="entry name" value="HisKA_7TM"/>
    <property type="match status" value="1"/>
</dbReference>
<reference evidence="10" key="1">
    <citation type="submission" date="2017-09" db="EMBL/GenBank/DDBJ databases">
        <title>Depth-based differentiation of microbial function through sediment-hosted aquifers and enrichment of novel symbionts in the deep terrestrial subsurface.</title>
        <authorList>
            <person name="Probst A.J."/>
            <person name="Ladd B."/>
            <person name="Jarett J.K."/>
            <person name="Geller-Mcgrath D.E."/>
            <person name="Sieber C.M.K."/>
            <person name="Emerson J.B."/>
            <person name="Anantharaman K."/>
            <person name="Thomas B.C."/>
            <person name="Malmstrom R."/>
            <person name="Stieglmeier M."/>
            <person name="Klingl A."/>
            <person name="Woyke T."/>
            <person name="Ryan C.M."/>
            <person name="Banfield J.F."/>
        </authorList>
    </citation>
    <scope>NUCLEOTIDE SEQUENCE [LARGE SCALE GENOMIC DNA]</scope>
</reference>
<dbReference type="FunFam" id="3.30.565.10:FF:000006">
    <property type="entry name" value="Sensor histidine kinase WalK"/>
    <property type="match status" value="1"/>
</dbReference>
<evidence type="ECO:0000256" key="3">
    <source>
        <dbReference type="ARBA" id="ARBA00022553"/>
    </source>
</evidence>
<feature type="transmembrane region" description="Helical" evidence="7">
    <location>
        <begin position="39"/>
        <end position="58"/>
    </location>
</feature>
<dbReference type="SUPFAM" id="SSF55874">
    <property type="entry name" value="ATPase domain of HSP90 chaperone/DNA topoisomerase II/histidine kinase"/>
    <property type="match status" value="1"/>
</dbReference>
<evidence type="ECO:0000313" key="10">
    <source>
        <dbReference type="Proteomes" id="UP000231157"/>
    </source>
</evidence>
<evidence type="ECO:0000256" key="4">
    <source>
        <dbReference type="ARBA" id="ARBA00022679"/>
    </source>
</evidence>
<dbReference type="AlphaFoldDB" id="A0A2H0URP7"/>
<feature type="transmembrane region" description="Helical" evidence="7">
    <location>
        <begin position="258"/>
        <end position="279"/>
    </location>
</feature>
<evidence type="ECO:0000256" key="7">
    <source>
        <dbReference type="SAM" id="Phobius"/>
    </source>
</evidence>
<dbReference type="EC" id="2.7.13.3" evidence="2"/>
<dbReference type="InterPro" id="IPR003661">
    <property type="entry name" value="HisK_dim/P_dom"/>
</dbReference>
<keyword evidence="6" id="KW-0902">Two-component regulatory system</keyword>
<dbReference type="InterPro" id="IPR003594">
    <property type="entry name" value="HATPase_dom"/>
</dbReference>
<feature type="domain" description="Histidine kinase" evidence="8">
    <location>
        <begin position="319"/>
        <end position="557"/>
    </location>
</feature>
<dbReference type="InterPro" id="IPR036890">
    <property type="entry name" value="HATPase_C_sf"/>
</dbReference>
<dbReference type="PANTHER" id="PTHR43711:SF26">
    <property type="entry name" value="SENSOR HISTIDINE KINASE RCSC"/>
    <property type="match status" value="1"/>
</dbReference>
<feature type="transmembrane region" description="Helical" evidence="7">
    <location>
        <begin position="6"/>
        <end position="27"/>
    </location>
</feature>
<accession>A0A2H0URP7</accession>
<gene>
    <name evidence="9" type="ORF">COU07_02565</name>
</gene>
<dbReference type="InterPro" id="IPR036097">
    <property type="entry name" value="HisK_dim/P_sf"/>
</dbReference>
<organism evidence="9 10">
    <name type="scientific">Candidatus Harrisonbacteria bacterium CG10_big_fil_rev_8_21_14_0_10_40_38</name>
    <dbReference type="NCBI Taxonomy" id="1974583"/>
    <lineage>
        <taxon>Bacteria</taxon>
        <taxon>Candidatus Harrisoniibacteriota</taxon>
    </lineage>
</organism>
<feature type="transmembrane region" description="Helical" evidence="7">
    <location>
        <begin position="232"/>
        <end position="252"/>
    </location>
</feature>
<dbReference type="InterPro" id="IPR005467">
    <property type="entry name" value="His_kinase_dom"/>
</dbReference>
<keyword evidence="4" id="KW-0808">Transferase</keyword>
<comment type="caution">
    <text evidence="9">The sequence shown here is derived from an EMBL/GenBank/DDBJ whole genome shotgun (WGS) entry which is preliminary data.</text>
</comment>
<dbReference type="CDD" id="cd00082">
    <property type="entry name" value="HisKA"/>
    <property type="match status" value="1"/>
</dbReference>
<keyword evidence="7" id="KW-0472">Membrane</keyword>
<feature type="transmembrane region" description="Helical" evidence="7">
    <location>
        <begin position="100"/>
        <end position="122"/>
    </location>
</feature>
<dbReference type="Gene3D" id="1.10.287.130">
    <property type="match status" value="1"/>
</dbReference>
<sequence length="557" mass="62531">MQVVRNLDLFSVGVAIAAIAILGFVAFLNNKKSITNKTFFAFSMVAVLWNVANYLIFQFDSPEIALWILRSVIFFATWYCFFIFQLFFVAPEEQYQFPKIYKFGLIPIVIAVSLLTLTPYVFKEVTAFDAGKISSVENGPGIFIFGALVISLLVGGTSILIHKMRNSEGIVKTHLKYIYRGAIATFLLYIVFNFILPAFFNNPSAIPLGALFTFPIVMMTTYAIFKHHLFNVKIIATESLAFFLAIVTLYETVFAENLTIIILRSGVFLLVLAFSILLIRSVRREVEQREKLEVLTQQLETTNVKLQKLDQLKSAFLSFAAHQAKGPINNVKGYASLIEDGSFGEVPQEVKEKALRIKTIADDTLILLGNLLDMRKIEEGTFFKEFKYEEVNIVDFVQKLIEEYKVGMTLRGKPDLELSFESSAPEIKIKIDQLKIRQVVQNLLDNAIKYTDKGFVKVSVADEQSANPMQKNTNQSPVANGYVLITIQDSGRGISKDLQEKLFHEFVRDEKTSKEIQGTGLGLYLAKQIVDAHKGQITAASEGEGKGSTFTVKLGKI</sequence>
<protein>
    <recommendedName>
        <fullName evidence="2">histidine kinase</fullName>
        <ecNumber evidence="2">2.7.13.3</ecNumber>
    </recommendedName>
</protein>